<dbReference type="OrthoDB" id="1794990at2"/>
<keyword evidence="3" id="KW-1185">Reference proteome</keyword>
<accession>L0FDL3</accession>
<proteinExistence type="predicted"/>
<dbReference type="InterPro" id="IPR036411">
    <property type="entry name" value="TorD-like_sf"/>
</dbReference>
<gene>
    <name evidence="2" type="ordered locus">Desdi_3360</name>
</gene>
<dbReference type="Pfam" id="PF02613">
    <property type="entry name" value="Nitrate_red_del"/>
    <property type="match status" value="1"/>
</dbReference>
<name>L0FDL3_DESDL</name>
<sequence>MAVSWEEVCSLRSRLYSFLGNCLLEPIQIDNEEIIRGQFWLEFPLDAANLQMQNGLNKLIRCTEELERLSASQAIQEIHFEYTDLFLGPGQPKAPPWESVYRTPEKLVFGGPTLQVRELFRQNGFEFKFKHRMPEDHMGLELIFLASAGDRLCEALTSDSEETSTKAVIESQISFIKDHPLTWIADFSKDASLHGSIGFYPGLIELIWGVLLWDLELLEEMNEETT</sequence>
<dbReference type="InterPro" id="IPR020945">
    <property type="entry name" value="DMSO/NO3_reduct_chaperone"/>
</dbReference>
<organism evidence="2 3">
    <name type="scientific">Desulfitobacterium dichloroeliminans (strain LMG P-21439 / DCA1)</name>
    <dbReference type="NCBI Taxonomy" id="871963"/>
    <lineage>
        <taxon>Bacteria</taxon>
        <taxon>Bacillati</taxon>
        <taxon>Bacillota</taxon>
        <taxon>Clostridia</taxon>
        <taxon>Eubacteriales</taxon>
        <taxon>Desulfitobacteriaceae</taxon>
        <taxon>Desulfitobacterium</taxon>
    </lineage>
</organism>
<evidence type="ECO:0000313" key="2">
    <source>
        <dbReference type="EMBL" id="AGA70751.1"/>
    </source>
</evidence>
<dbReference type="STRING" id="871963.Desdi_3360"/>
<dbReference type="PANTHER" id="PTHR34227:SF11">
    <property type="entry name" value="CHAPERONE PROTEIN TORD"/>
    <property type="match status" value="1"/>
</dbReference>
<reference evidence="3" key="1">
    <citation type="submission" date="2012-02" db="EMBL/GenBank/DDBJ databases">
        <title>Complete sequence of Desulfitobacterium dichloroeliminans LMG P-21439.</title>
        <authorList>
            <person name="Lucas S."/>
            <person name="Han J."/>
            <person name="Lapidus A."/>
            <person name="Cheng J.-F."/>
            <person name="Goodwin L."/>
            <person name="Pitluck S."/>
            <person name="Peters L."/>
            <person name="Ovchinnikova G."/>
            <person name="Teshima H."/>
            <person name="Detter J.C."/>
            <person name="Han C."/>
            <person name="Tapia R."/>
            <person name="Land M."/>
            <person name="Hauser L."/>
            <person name="Kyrpides N."/>
            <person name="Ivanova N."/>
            <person name="Pagani I."/>
            <person name="Kruse T."/>
            <person name="de Vos W.M."/>
            <person name="Boon N."/>
            <person name="Smidt H."/>
            <person name="Woyke T."/>
        </authorList>
    </citation>
    <scope>NUCLEOTIDE SEQUENCE [LARGE SCALE GENOMIC DNA]</scope>
    <source>
        <strain evidence="3">LMG P-21439 / DCA1</strain>
    </source>
</reference>
<dbReference type="RefSeq" id="WP_015263710.1">
    <property type="nucleotide sequence ID" value="NC_019903.1"/>
</dbReference>
<evidence type="ECO:0000313" key="3">
    <source>
        <dbReference type="Proteomes" id="UP000010797"/>
    </source>
</evidence>
<dbReference type="Gene3D" id="1.10.3480.10">
    <property type="entry name" value="TorD-like"/>
    <property type="match status" value="1"/>
</dbReference>
<evidence type="ECO:0000256" key="1">
    <source>
        <dbReference type="ARBA" id="ARBA00023186"/>
    </source>
</evidence>
<protein>
    <submittedName>
        <fullName evidence="2">Putative component of anaerobic dehydrogenase</fullName>
    </submittedName>
</protein>
<keyword evidence="1" id="KW-0143">Chaperone</keyword>
<dbReference type="InterPro" id="IPR050289">
    <property type="entry name" value="TorD/DmsD_chaperones"/>
</dbReference>
<dbReference type="KEGG" id="ddl:Desdi_3360"/>
<dbReference type="HOGENOM" id="CLU_077650_0_0_9"/>
<dbReference type="eggNOG" id="COG3381">
    <property type="taxonomic scope" value="Bacteria"/>
</dbReference>
<dbReference type="PANTHER" id="PTHR34227">
    <property type="entry name" value="CHAPERONE PROTEIN YCDY"/>
    <property type="match status" value="1"/>
</dbReference>
<dbReference type="Proteomes" id="UP000010797">
    <property type="component" value="Chromosome"/>
</dbReference>
<dbReference type="SUPFAM" id="SSF89155">
    <property type="entry name" value="TorD-like"/>
    <property type="match status" value="1"/>
</dbReference>
<dbReference type="AlphaFoldDB" id="L0FDL3"/>
<dbReference type="EMBL" id="CP003344">
    <property type="protein sequence ID" value="AGA70751.1"/>
    <property type="molecule type" value="Genomic_DNA"/>
</dbReference>